<dbReference type="GO" id="GO:0009253">
    <property type="term" value="P:peptidoglycan catabolic process"/>
    <property type="evidence" value="ECO:0007669"/>
    <property type="project" value="InterPro"/>
</dbReference>
<dbReference type="InterPro" id="IPR036505">
    <property type="entry name" value="Amidase/PGRP_sf"/>
</dbReference>
<dbReference type="Pfam" id="PF01510">
    <property type="entry name" value="Amidase_2"/>
    <property type="match status" value="1"/>
</dbReference>
<proteinExistence type="predicted"/>
<dbReference type="GO" id="GO:0008745">
    <property type="term" value="F:N-acetylmuramoyl-L-alanine amidase activity"/>
    <property type="evidence" value="ECO:0007669"/>
    <property type="project" value="InterPro"/>
</dbReference>
<dbReference type="InterPro" id="IPR002502">
    <property type="entry name" value="Amidase_domain"/>
</dbReference>
<dbReference type="SMART" id="SM00644">
    <property type="entry name" value="Ami_2"/>
    <property type="match status" value="1"/>
</dbReference>
<evidence type="ECO:0000313" key="2">
    <source>
        <dbReference type="EMBL" id="ORA77170.1"/>
    </source>
</evidence>
<reference evidence="2 3" key="1">
    <citation type="submission" date="2017-02" db="EMBL/GenBank/DDBJ databases">
        <title>The new phylogeny of genus Mycobacterium.</title>
        <authorList>
            <person name="Tortoli E."/>
            <person name="Trovato A."/>
            <person name="Cirillo D.M."/>
        </authorList>
    </citation>
    <scope>NUCLEOTIDE SEQUENCE [LARGE SCALE GENOMIC DNA]</scope>
    <source>
        <strain evidence="2 3">DSM 45093</strain>
    </source>
</reference>
<dbReference type="Proteomes" id="UP000192713">
    <property type="component" value="Unassembled WGS sequence"/>
</dbReference>
<sequence>MSARRWTKDDIARIIIAGGQAAGITPRGIVIGLSVGLVESNLTVYANAKVPGSLDLPHDAVGSDGMSVGVQQQQVVMSSMGWWWGPVETCQDPVSSTRLFFDRLARLDYNNTSRSPGSYAQQVQQSAYPDRYDQRMGEAQALYDRLTKGAENMPENIPSATYYDTDRSQEFAFGGPRNTANIVGICIHDTEGVTSAQADDETDDNVTTYQCTSRTGSYHVMVGVDGERIRQNTDDWATWSTGNKGNDILLHLCFVGSASQTRDEWLAQDKMLRAGATVVRYWADKYNIPLRRVDAAHLPGILGHGDTRVWGGTDHTDPGPNFPFDVLIQYAIDLGTQPPVVPPNPDTGGPLMALTDAEQHELLDGVRWIKQQLGPNVWGPESSLGKNAKGEELTLRDGLAAHIRKADK</sequence>
<feature type="domain" description="N-acetylmuramoyl-L-alanine amidase" evidence="1">
    <location>
        <begin position="172"/>
        <end position="319"/>
    </location>
</feature>
<evidence type="ECO:0000313" key="3">
    <source>
        <dbReference type="Proteomes" id="UP000192713"/>
    </source>
</evidence>
<comment type="caution">
    <text evidence="2">The sequence shown here is derived from an EMBL/GenBank/DDBJ whole genome shotgun (WGS) entry which is preliminary data.</text>
</comment>
<name>A0A1X0DZF9_9MYCO</name>
<protein>
    <recommendedName>
        <fullName evidence="1">N-acetylmuramoyl-L-alanine amidase domain-containing protein</fullName>
    </recommendedName>
</protein>
<dbReference type="Gene3D" id="3.40.80.10">
    <property type="entry name" value="Peptidoglycan recognition protein-like"/>
    <property type="match status" value="1"/>
</dbReference>
<organism evidence="2 3">
    <name type="scientific">Mycolicibacter kumamotonensis</name>
    <dbReference type="NCBI Taxonomy" id="354243"/>
    <lineage>
        <taxon>Bacteria</taxon>
        <taxon>Bacillati</taxon>
        <taxon>Actinomycetota</taxon>
        <taxon>Actinomycetes</taxon>
        <taxon>Mycobacteriales</taxon>
        <taxon>Mycobacteriaceae</taxon>
        <taxon>Mycolicibacter</taxon>
    </lineage>
</organism>
<dbReference type="AlphaFoldDB" id="A0A1X0DZF9"/>
<dbReference type="RefSeq" id="WP_083082307.1">
    <property type="nucleotide sequence ID" value="NZ_MVHU01000035.1"/>
</dbReference>
<dbReference type="CDD" id="cd06583">
    <property type="entry name" value="PGRP"/>
    <property type="match status" value="1"/>
</dbReference>
<gene>
    <name evidence="2" type="ORF">BST28_18795</name>
</gene>
<accession>A0A1X0DZF9</accession>
<dbReference type="EMBL" id="MVHU01000035">
    <property type="protein sequence ID" value="ORA77170.1"/>
    <property type="molecule type" value="Genomic_DNA"/>
</dbReference>
<dbReference type="SUPFAM" id="SSF55846">
    <property type="entry name" value="N-acetylmuramoyl-L-alanine amidase-like"/>
    <property type="match status" value="1"/>
</dbReference>
<evidence type="ECO:0000259" key="1">
    <source>
        <dbReference type="SMART" id="SM00644"/>
    </source>
</evidence>